<dbReference type="EC" id="3.1.1.61" evidence="2"/>
<evidence type="ECO:0000256" key="3">
    <source>
        <dbReference type="ARBA" id="ARBA00048267"/>
    </source>
</evidence>
<dbReference type="PANTHER" id="PTHR42872:SF6">
    <property type="entry name" value="PROTEIN-GLUTAMATE METHYLESTERASE_PROTEIN-GLUTAMINE GLUTAMINASE"/>
    <property type="match status" value="1"/>
</dbReference>
<organism evidence="6 7">
    <name type="scientific">Pigmentiphaga aceris</name>
    <dbReference type="NCBI Taxonomy" id="1940612"/>
    <lineage>
        <taxon>Bacteria</taxon>
        <taxon>Pseudomonadati</taxon>
        <taxon>Pseudomonadota</taxon>
        <taxon>Betaproteobacteria</taxon>
        <taxon>Burkholderiales</taxon>
        <taxon>Alcaligenaceae</taxon>
        <taxon>Pigmentiphaga</taxon>
    </lineage>
</organism>
<evidence type="ECO:0000313" key="6">
    <source>
        <dbReference type="EMBL" id="QEI07208.1"/>
    </source>
</evidence>
<dbReference type="SUPFAM" id="SSF52738">
    <property type="entry name" value="Methylesterase CheB, C-terminal domain"/>
    <property type="match status" value="1"/>
</dbReference>
<dbReference type="Gene3D" id="3.40.50.180">
    <property type="entry name" value="Methylesterase CheB, C-terminal domain"/>
    <property type="match status" value="1"/>
</dbReference>
<feature type="domain" description="CheB-type methylesterase" evidence="5">
    <location>
        <begin position="10"/>
        <end position="202"/>
    </location>
</feature>
<name>A0A5C0AXV7_9BURK</name>
<dbReference type="KEGG" id="pacr:FXN63_16185"/>
<evidence type="ECO:0000256" key="4">
    <source>
        <dbReference type="PROSITE-ProRule" id="PRU00050"/>
    </source>
</evidence>
<dbReference type="GO" id="GO:0006935">
    <property type="term" value="P:chemotaxis"/>
    <property type="evidence" value="ECO:0007669"/>
    <property type="project" value="UniProtKB-UniRule"/>
</dbReference>
<evidence type="ECO:0000313" key="7">
    <source>
        <dbReference type="Proteomes" id="UP000325161"/>
    </source>
</evidence>
<feature type="active site" evidence="4">
    <location>
        <position position="22"/>
    </location>
</feature>
<dbReference type="PANTHER" id="PTHR42872">
    <property type="entry name" value="PROTEIN-GLUTAMATE METHYLESTERASE/PROTEIN-GLUTAMINE GLUTAMINASE"/>
    <property type="match status" value="1"/>
</dbReference>
<comment type="catalytic activity">
    <reaction evidence="3">
        <text>[protein]-L-glutamate 5-O-methyl ester + H2O = L-glutamyl-[protein] + methanol + H(+)</text>
        <dbReference type="Rhea" id="RHEA:23236"/>
        <dbReference type="Rhea" id="RHEA-COMP:10208"/>
        <dbReference type="Rhea" id="RHEA-COMP:10311"/>
        <dbReference type="ChEBI" id="CHEBI:15377"/>
        <dbReference type="ChEBI" id="CHEBI:15378"/>
        <dbReference type="ChEBI" id="CHEBI:17790"/>
        <dbReference type="ChEBI" id="CHEBI:29973"/>
        <dbReference type="ChEBI" id="CHEBI:82795"/>
        <dbReference type="EC" id="3.1.1.61"/>
    </reaction>
</comment>
<dbReference type="EMBL" id="CP043046">
    <property type="protein sequence ID" value="QEI07208.1"/>
    <property type="molecule type" value="Genomic_DNA"/>
</dbReference>
<dbReference type="InterPro" id="IPR035909">
    <property type="entry name" value="CheB_C"/>
</dbReference>
<feature type="active site" evidence="4">
    <location>
        <position position="48"/>
    </location>
</feature>
<accession>A0A5C0AXV7</accession>
<proteinExistence type="predicted"/>
<keyword evidence="4" id="KW-0145">Chemotaxis</keyword>
<evidence type="ECO:0000256" key="2">
    <source>
        <dbReference type="ARBA" id="ARBA00039140"/>
    </source>
</evidence>
<keyword evidence="7" id="KW-1185">Reference proteome</keyword>
<dbReference type="GO" id="GO:0000156">
    <property type="term" value="F:phosphorelay response regulator activity"/>
    <property type="evidence" value="ECO:0007669"/>
    <property type="project" value="InterPro"/>
</dbReference>
<gene>
    <name evidence="6" type="ORF">FXN63_16185</name>
</gene>
<protein>
    <recommendedName>
        <fullName evidence="2">protein-glutamate methylesterase</fullName>
        <ecNumber evidence="2">3.1.1.61</ecNumber>
    </recommendedName>
</protein>
<dbReference type="OrthoDB" id="9793421at2"/>
<feature type="active site" evidence="4">
    <location>
        <position position="144"/>
    </location>
</feature>
<dbReference type="CDD" id="cd16432">
    <property type="entry name" value="CheB_Rec"/>
    <property type="match status" value="1"/>
</dbReference>
<dbReference type="Pfam" id="PF01339">
    <property type="entry name" value="CheB_methylest"/>
    <property type="match status" value="1"/>
</dbReference>
<dbReference type="AlphaFoldDB" id="A0A5C0AXV7"/>
<dbReference type="GO" id="GO:0008984">
    <property type="term" value="F:protein-glutamate methylesterase activity"/>
    <property type="evidence" value="ECO:0007669"/>
    <property type="project" value="UniProtKB-EC"/>
</dbReference>
<evidence type="ECO:0000259" key="5">
    <source>
        <dbReference type="PROSITE" id="PS50122"/>
    </source>
</evidence>
<dbReference type="InterPro" id="IPR000673">
    <property type="entry name" value="Sig_transdc_resp-reg_Me-estase"/>
</dbReference>
<evidence type="ECO:0000256" key="1">
    <source>
        <dbReference type="ARBA" id="ARBA00022801"/>
    </source>
</evidence>
<dbReference type="PROSITE" id="PS50122">
    <property type="entry name" value="CHEB"/>
    <property type="match status" value="1"/>
</dbReference>
<dbReference type="GO" id="GO:0005737">
    <property type="term" value="C:cytoplasm"/>
    <property type="evidence" value="ECO:0007669"/>
    <property type="project" value="InterPro"/>
</dbReference>
<dbReference type="Proteomes" id="UP000325161">
    <property type="component" value="Chromosome"/>
</dbReference>
<reference evidence="6 7" key="1">
    <citation type="submission" date="2019-08" db="EMBL/GenBank/DDBJ databases">
        <title>Amphibian skin-associated Pigmentiphaga: genome sequence and occurrence across geography and hosts.</title>
        <authorList>
            <person name="Bletz M.C."/>
            <person name="Bunk B."/>
            <person name="Sproeer C."/>
            <person name="Biwer P."/>
            <person name="Reiter S."/>
            <person name="Rabemananjara F.C.E."/>
            <person name="Schulz S."/>
            <person name="Overmann J."/>
            <person name="Vences M."/>
        </authorList>
    </citation>
    <scope>NUCLEOTIDE SEQUENCE [LARGE SCALE GENOMIC DNA]</scope>
    <source>
        <strain evidence="6 7">Mada1488</strain>
    </source>
</reference>
<sequence>MTAVLASGIPVDRRMLIVIGASTGGTEALRDVLSALPADLPPVAITQHMPPGFTRSFAERLDKQCALHVKEAVDGERMLPGHAYIAPGDSHLAIRTSTFGYTTQLLNTEPVNRHRPSVEVLFLSAARLAGPGCVGVMLTGMGKDGAQAMLTLRQAGSYNMAQDEATSVVFGMPREAIALGAAHETVPLSQVAARIVAAVRHQYAALNNRHGSDMLLAQPGNVRGGQGD</sequence>
<keyword evidence="1 4" id="KW-0378">Hydrolase</keyword>